<dbReference type="InterPro" id="IPR050598">
    <property type="entry name" value="AminoAcid_Transporter"/>
</dbReference>
<feature type="region of interest" description="Disordered" evidence="5">
    <location>
        <begin position="1"/>
        <end position="105"/>
    </location>
</feature>
<dbReference type="GO" id="GO:0016020">
    <property type="term" value="C:membrane"/>
    <property type="evidence" value="ECO:0007669"/>
    <property type="project" value="UniProtKB-SubCell"/>
</dbReference>
<keyword evidence="3 6" id="KW-1133">Transmembrane helix</keyword>
<sequence>MSSDPVGSAIASAGVTDEPSSENSKPIKHSTPLDGMEDGSLSLEVDRQTGKHDEYSDDEDGPVVFDANDVGLGKDQGDRSGDVRHNHQRTRSESSSGSNFSPSLGRSSLARASLESVGFSYRDHLLPLSLSGGDGDESSEMIEGGYGQSEQMTSSRTGSGRRGGRLAKEERRVGLVDGIALTVGLQIGSGIFSSPGIVTLNTGSIGASLLVWLASGVLAWTGASSFAELGAAIPLNGGSQAYLNYSFGPLSGYLFSWSAIVCLKPASAAIMATIFGEYVARVLYHTTTSAAGDPHEQGLQGIPDWSIKLIGIAIVTLVTALNALSAKLGMRAQVTLTLLKLGIMLSVPILAIIQTARGKMPDASRTAFSSLSNMFEGSASGPGAYALALYSGLWAFDGWDQASYVAGEMKNVSRDLPRVIHISLGIVVFLFLTTVVSYFLVLTPNLVSQTNTVALDFGSAVLGSTGGILFALIVAFSCFGALNGQVYTTARLVYAAGREGHLPAAFGRIHHRTRTPLNALLLQVSLIYLFLLFGSGFASLVNFYGVCAWTFYFSTVLGLLYLRIKEPNLERPYQTWISTPIAFSAVALFLLCMPIFSAPGEALAALLFISAGIPMYYATQTSGRESISHIPGMAKLVGGLQSCMGRQNGGIGSGTAGRGGDGSALFGRRRIRRTAKGAGTSALDGGRLEDLQEDEEEGDEEEALEMLPRDSLGGVQDMEGKEDESERGERS</sequence>
<dbReference type="InParanoid" id="A0A316VM41"/>
<feature type="region of interest" description="Disordered" evidence="5">
    <location>
        <begin position="677"/>
        <end position="731"/>
    </location>
</feature>
<feature type="transmembrane region" description="Helical" evidence="6">
    <location>
        <begin position="576"/>
        <end position="596"/>
    </location>
</feature>
<feature type="transmembrane region" description="Helical" evidence="6">
    <location>
        <begin position="461"/>
        <end position="482"/>
    </location>
</feature>
<gene>
    <name evidence="7" type="ORF">FA14DRAFT_23517</name>
</gene>
<feature type="compositionally biased region" description="Low complexity" evidence="5">
    <location>
        <begin position="93"/>
        <end position="105"/>
    </location>
</feature>
<feature type="transmembrane region" description="Helical" evidence="6">
    <location>
        <begin position="419"/>
        <end position="441"/>
    </location>
</feature>
<feature type="transmembrane region" description="Helical" evidence="6">
    <location>
        <begin position="602"/>
        <end position="619"/>
    </location>
</feature>
<dbReference type="Proteomes" id="UP000245771">
    <property type="component" value="Unassembled WGS sequence"/>
</dbReference>
<protein>
    <recommendedName>
        <fullName evidence="9">Amino acid transporter</fullName>
    </recommendedName>
</protein>
<feature type="compositionally biased region" description="Acidic residues" evidence="5">
    <location>
        <begin position="720"/>
        <end position="731"/>
    </location>
</feature>
<dbReference type="OrthoDB" id="5982228at2759"/>
<feature type="region of interest" description="Disordered" evidence="5">
    <location>
        <begin position="130"/>
        <end position="166"/>
    </location>
</feature>
<dbReference type="InterPro" id="IPR002293">
    <property type="entry name" value="AA/rel_permease1"/>
</dbReference>
<proteinExistence type="predicted"/>
<feature type="transmembrane region" description="Helical" evidence="6">
    <location>
        <begin position="175"/>
        <end position="197"/>
    </location>
</feature>
<keyword evidence="4 6" id="KW-0472">Membrane</keyword>
<evidence type="ECO:0000313" key="8">
    <source>
        <dbReference type="Proteomes" id="UP000245771"/>
    </source>
</evidence>
<dbReference type="GeneID" id="37023831"/>
<evidence type="ECO:0000256" key="2">
    <source>
        <dbReference type="ARBA" id="ARBA00022692"/>
    </source>
</evidence>
<evidence type="ECO:0000256" key="6">
    <source>
        <dbReference type="SAM" id="Phobius"/>
    </source>
</evidence>
<feature type="transmembrane region" description="Helical" evidence="6">
    <location>
        <begin position="305"/>
        <end position="326"/>
    </location>
</feature>
<feature type="transmembrane region" description="Helical" evidence="6">
    <location>
        <begin position="209"/>
        <end position="230"/>
    </location>
</feature>
<dbReference type="Pfam" id="PF13520">
    <property type="entry name" value="AA_permease_2"/>
    <property type="match status" value="1"/>
</dbReference>
<dbReference type="PANTHER" id="PTHR11785:SF512">
    <property type="entry name" value="SOBREMESA, ISOFORM B"/>
    <property type="match status" value="1"/>
</dbReference>
<evidence type="ECO:0000313" key="7">
    <source>
        <dbReference type="EMBL" id="PWN38158.1"/>
    </source>
</evidence>
<evidence type="ECO:0000256" key="3">
    <source>
        <dbReference type="ARBA" id="ARBA00022989"/>
    </source>
</evidence>
<accession>A0A316VM41</accession>
<reference evidence="7 8" key="1">
    <citation type="journal article" date="2018" name="Mol. Biol. Evol.">
        <title>Broad Genomic Sampling Reveals a Smut Pathogenic Ancestry of the Fungal Clade Ustilaginomycotina.</title>
        <authorList>
            <person name="Kijpornyongpan T."/>
            <person name="Mondo S.J."/>
            <person name="Barry K."/>
            <person name="Sandor L."/>
            <person name="Lee J."/>
            <person name="Lipzen A."/>
            <person name="Pangilinan J."/>
            <person name="LaButti K."/>
            <person name="Hainaut M."/>
            <person name="Henrissat B."/>
            <person name="Grigoriev I.V."/>
            <person name="Spatafora J.W."/>
            <person name="Aime M.C."/>
        </authorList>
    </citation>
    <scope>NUCLEOTIDE SEQUENCE [LARGE SCALE GENOMIC DNA]</scope>
    <source>
        <strain evidence="7 8">MCA 3882</strain>
    </source>
</reference>
<dbReference type="GO" id="GO:0015179">
    <property type="term" value="F:L-amino acid transmembrane transporter activity"/>
    <property type="evidence" value="ECO:0007669"/>
    <property type="project" value="TreeGrafter"/>
</dbReference>
<feature type="compositionally biased region" description="Acidic residues" evidence="5">
    <location>
        <begin position="691"/>
        <end position="704"/>
    </location>
</feature>
<evidence type="ECO:0000256" key="4">
    <source>
        <dbReference type="ARBA" id="ARBA00023136"/>
    </source>
</evidence>
<keyword evidence="2 6" id="KW-0812">Transmembrane</keyword>
<feature type="transmembrane region" description="Helical" evidence="6">
    <location>
        <begin position="543"/>
        <end position="564"/>
    </location>
</feature>
<evidence type="ECO:0000256" key="1">
    <source>
        <dbReference type="ARBA" id="ARBA00004141"/>
    </source>
</evidence>
<organism evidence="7 8">
    <name type="scientific">Meira miltonrushii</name>
    <dbReference type="NCBI Taxonomy" id="1280837"/>
    <lineage>
        <taxon>Eukaryota</taxon>
        <taxon>Fungi</taxon>
        <taxon>Dikarya</taxon>
        <taxon>Basidiomycota</taxon>
        <taxon>Ustilaginomycotina</taxon>
        <taxon>Exobasidiomycetes</taxon>
        <taxon>Exobasidiales</taxon>
        <taxon>Brachybasidiaceae</taxon>
        <taxon>Meira</taxon>
    </lineage>
</organism>
<dbReference type="AlphaFoldDB" id="A0A316VM41"/>
<feature type="compositionally biased region" description="Basic and acidic residues" evidence="5">
    <location>
        <begin position="75"/>
        <end position="85"/>
    </location>
</feature>
<evidence type="ECO:0008006" key="9">
    <source>
        <dbReference type="Google" id="ProtNLM"/>
    </source>
</evidence>
<feature type="transmembrane region" description="Helical" evidence="6">
    <location>
        <begin position="332"/>
        <end position="353"/>
    </location>
</feature>
<feature type="compositionally biased region" description="Basic and acidic residues" evidence="5">
    <location>
        <begin position="44"/>
        <end position="54"/>
    </location>
</feature>
<dbReference type="RefSeq" id="XP_025358460.1">
    <property type="nucleotide sequence ID" value="XM_025502050.1"/>
</dbReference>
<dbReference type="PANTHER" id="PTHR11785">
    <property type="entry name" value="AMINO ACID TRANSPORTER"/>
    <property type="match status" value="1"/>
</dbReference>
<dbReference type="Gene3D" id="1.20.1740.10">
    <property type="entry name" value="Amino acid/polyamine transporter I"/>
    <property type="match status" value="1"/>
</dbReference>
<dbReference type="STRING" id="1280837.A0A316VM41"/>
<name>A0A316VM41_9BASI</name>
<evidence type="ECO:0000256" key="5">
    <source>
        <dbReference type="SAM" id="MobiDB-lite"/>
    </source>
</evidence>
<keyword evidence="8" id="KW-1185">Reference proteome</keyword>
<dbReference type="EMBL" id="KZ819602">
    <property type="protein sequence ID" value="PWN38158.1"/>
    <property type="molecule type" value="Genomic_DNA"/>
</dbReference>
<dbReference type="FunFam" id="1.20.1740.10:FF:000042">
    <property type="entry name" value="Similar to amino acid transporter"/>
    <property type="match status" value="1"/>
</dbReference>
<comment type="subcellular location">
    <subcellularLocation>
        <location evidence="1">Membrane</location>
        <topology evidence="1">Multi-pass membrane protein</topology>
    </subcellularLocation>
</comment>
<feature type="transmembrane region" description="Helical" evidence="6">
    <location>
        <begin position="517"/>
        <end position="537"/>
    </location>
</feature>